<protein>
    <submittedName>
        <fullName evidence="2">TdcF protein</fullName>
    </submittedName>
</protein>
<dbReference type="GO" id="GO:0019239">
    <property type="term" value="F:deaminase activity"/>
    <property type="evidence" value="ECO:0007669"/>
    <property type="project" value="TreeGrafter"/>
</dbReference>
<dbReference type="PANTHER" id="PTHR11803:SF58">
    <property type="entry name" value="PROTEIN HMF1-RELATED"/>
    <property type="match status" value="1"/>
</dbReference>
<dbReference type="Proteomes" id="UP001239795">
    <property type="component" value="Unassembled WGS sequence"/>
</dbReference>
<dbReference type="GO" id="GO:0005739">
    <property type="term" value="C:mitochondrion"/>
    <property type="evidence" value="ECO:0007669"/>
    <property type="project" value="UniProtKB-ARBA"/>
</dbReference>
<sequence>MSLLYTSIIRSSALRIAGGILASRNALLSNGPKVREQRSSLSKKCFRMFSQNPGCRSKMETVFSPDAVAPIGPYHQAIKANGLVFLSGQIPADPNGKLIEGTATEKAHVMCRNARAVLGAAGSGLDRVVKVMSAQIFFKDFRDYKAVNDVYAEYFPHGPARSSCEATKLPAGASIEMDIIALQ</sequence>
<dbReference type="NCBIfam" id="TIGR00004">
    <property type="entry name" value="Rid family detoxifying hydrolase"/>
    <property type="match status" value="1"/>
</dbReference>
<accession>A0AAI9UPF6</accession>
<name>A0AAI9UPF6_9PEZI</name>
<evidence type="ECO:0000313" key="3">
    <source>
        <dbReference type="Proteomes" id="UP001239795"/>
    </source>
</evidence>
<comment type="caution">
    <text evidence="2">The sequence shown here is derived from an EMBL/GenBank/DDBJ whole genome shotgun (WGS) entry which is preliminary data.</text>
</comment>
<dbReference type="Gene3D" id="3.30.1330.40">
    <property type="entry name" value="RutC-like"/>
    <property type="match status" value="1"/>
</dbReference>
<dbReference type="PANTHER" id="PTHR11803">
    <property type="entry name" value="2-IMINOBUTANOATE/2-IMINOPROPANOATE DEAMINASE RIDA"/>
    <property type="match status" value="1"/>
</dbReference>
<dbReference type="Pfam" id="PF01042">
    <property type="entry name" value="Ribonuc_L-PSP"/>
    <property type="match status" value="1"/>
</dbReference>
<dbReference type="CDD" id="cd00448">
    <property type="entry name" value="YjgF_YER057c_UK114_family"/>
    <property type="match status" value="1"/>
</dbReference>
<dbReference type="InterPro" id="IPR006175">
    <property type="entry name" value="YjgF/YER057c/UK114"/>
</dbReference>
<evidence type="ECO:0000313" key="2">
    <source>
        <dbReference type="EMBL" id="KAK1460733.1"/>
    </source>
</evidence>
<gene>
    <name evidence="2" type="ORF">CMEL01_15030</name>
</gene>
<reference evidence="2 3" key="1">
    <citation type="submission" date="2016-10" db="EMBL/GenBank/DDBJ databases">
        <title>The genome sequence of Colletotrichum fioriniae PJ7.</title>
        <authorList>
            <person name="Baroncelli R."/>
        </authorList>
    </citation>
    <scope>NUCLEOTIDE SEQUENCE [LARGE SCALE GENOMIC DNA]</scope>
    <source>
        <strain evidence="2">Col 31</strain>
    </source>
</reference>
<comment type="similarity">
    <text evidence="1">Belongs to the RutC family.</text>
</comment>
<dbReference type="InterPro" id="IPR006056">
    <property type="entry name" value="RidA"/>
</dbReference>
<organism evidence="2 3">
    <name type="scientific">Colletotrichum melonis</name>
    <dbReference type="NCBI Taxonomy" id="1209925"/>
    <lineage>
        <taxon>Eukaryota</taxon>
        <taxon>Fungi</taxon>
        <taxon>Dikarya</taxon>
        <taxon>Ascomycota</taxon>
        <taxon>Pezizomycotina</taxon>
        <taxon>Sordariomycetes</taxon>
        <taxon>Hypocreomycetidae</taxon>
        <taxon>Glomerellales</taxon>
        <taxon>Glomerellaceae</taxon>
        <taxon>Colletotrichum</taxon>
        <taxon>Colletotrichum acutatum species complex</taxon>
    </lineage>
</organism>
<keyword evidence="3" id="KW-1185">Reference proteome</keyword>
<evidence type="ECO:0000256" key="1">
    <source>
        <dbReference type="ARBA" id="ARBA00010552"/>
    </source>
</evidence>
<dbReference type="InterPro" id="IPR035959">
    <property type="entry name" value="RutC-like_sf"/>
</dbReference>
<dbReference type="EMBL" id="MLGG01000012">
    <property type="protein sequence ID" value="KAK1460733.1"/>
    <property type="molecule type" value="Genomic_DNA"/>
</dbReference>
<dbReference type="AlphaFoldDB" id="A0AAI9UPF6"/>
<dbReference type="SUPFAM" id="SSF55298">
    <property type="entry name" value="YjgF-like"/>
    <property type="match status" value="1"/>
</dbReference>
<dbReference type="GO" id="GO:0005829">
    <property type="term" value="C:cytosol"/>
    <property type="evidence" value="ECO:0007669"/>
    <property type="project" value="TreeGrafter"/>
</dbReference>
<dbReference type="FunFam" id="3.30.1330.40:FF:000001">
    <property type="entry name" value="L-PSP family endoribonuclease"/>
    <property type="match status" value="1"/>
</dbReference>
<proteinExistence type="inferred from homology"/>